<feature type="region of interest" description="Disordered" evidence="1">
    <location>
        <begin position="327"/>
        <end position="424"/>
    </location>
</feature>
<reference evidence="2 3" key="1">
    <citation type="submission" date="2014-06" db="EMBL/GenBank/DDBJ databases">
        <title>Evolutionary Origins and Diversification of the Mycorrhizal Mutualists.</title>
        <authorList>
            <consortium name="DOE Joint Genome Institute"/>
            <consortium name="Mycorrhizal Genomics Consortium"/>
            <person name="Kohler A."/>
            <person name="Kuo A."/>
            <person name="Nagy L.G."/>
            <person name="Floudas D."/>
            <person name="Copeland A."/>
            <person name="Barry K.W."/>
            <person name="Cichocki N."/>
            <person name="Veneault-Fourrey C."/>
            <person name="LaButti K."/>
            <person name="Lindquist E.A."/>
            <person name="Lipzen A."/>
            <person name="Lundell T."/>
            <person name="Morin E."/>
            <person name="Murat C."/>
            <person name="Riley R."/>
            <person name="Ohm R."/>
            <person name="Sun H."/>
            <person name="Tunlid A."/>
            <person name="Henrissat B."/>
            <person name="Grigoriev I.V."/>
            <person name="Hibbett D.S."/>
            <person name="Martin F."/>
        </authorList>
    </citation>
    <scope>NUCLEOTIDE SEQUENCE [LARGE SCALE GENOMIC DNA]</scope>
    <source>
        <strain evidence="2 3">SS14</strain>
    </source>
</reference>
<gene>
    <name evidence="2" type="ORF">M422DRAFT_47040</name>
</gene>
<evidence type="ECO:0000313" key="3">
    <source>
        <dbReference type="Proteomes" id="UP000054279"/>
    </source>
</evidence>
<protein>
    <submittedName>
        <fullName evidence="2">Uncharacterized protein</fullName>
    </submittedName>
</protein>
<dbReference type="AlphaFoldDB" id="A0A0C9VDW9"/>
<evidence type="ECO:0000313" key="2">
    <source>
        <dbReference type="EMBL" id="KIJ45254.1"/>
    </source>
</evidence>
<evidence type="ECO:0000256" key="1">
    <source>
        <dbReference type="SAM" id="MobiDB-lite"/>
    </source>
</evidence>
<feature type="region of interest" description="Disordered" evidence="1">
    <location>
        <begin position="204"/>
        <end position="224"/>
    </location>
</feature>
<dbReference type="Proteomes" id="UP000054279">
    <property type="component" value="Unassembled WGS sequence"/>
</dbReference>
<organism evidence="2 3">
    <name type="scientific">Sphaerobolus stellatus (strain SS14)</name>
    <dbReference type="NCBI Taxonomy" id="990650"/>
    <lineage>
        <taxon>Eukaryota</taxon>
        <taxon>Fungi</taxon>
        <taxon>Dikarya</taxon>
        <taxon>Basidiomycota</taxon>
        <taxon>Agaricomycotina</taxon>
        <taxon>Agaricomycetes</taxon>
        <taxon>Phallomycetidae</taxon>
        <taxon>Geastrales</taxon>
        <taxon>Sphaerobolaceae</taxon>
        <taxon>Sphaerobolus</taxon>
    </lineage>
</organism>
<dbReference type="HOGENOM" id="CLU_647534_0_0_1"/>
<accession>A0A0C9VDW9</accession>
<keyword evidence="3" id="KW-1185">Reference proteome</keyword>
<sequence>MDFFNKKPPIVRINVPLCTTGHSYTQGIESSAIADFKPLDQEYDHILKLSPDALKKSRSDIEAAWNERWHISEPSVKELIAFAKEFWNLVESINIETYIKERVRDRFSIYDKSRERDALAGLLPDGRYSVGPQQSSDRKYYYRAGSERFPAYEHRVPLPPAPKGYRNSCWRRDFPYNPKIRDTKYKIFELHDRYCKDCSRVATQRKTAETKKKRRQKPQSNLADILGKNRKTNCPIHDTKHNCYHILPPDTSQHDSNELLLDFNYYYPNVPSPYLTQPRLQGPPLPDYPAARTSGPTQDDDRIPRQGNYGSISITIHPSSPPFEITNSNGPSSVLSKRCRETDLGEESEDEPRCAKRRAISETARSAKRNSMRSSMTKKVLEVRRSSRLKAKSQPEASSKMKTVMASSDPSRKRKREPEGVECN</sequence>
<dbReference type="EMBL" id="KN837113">
    <property type="protein sequence ID" value="KIJ45254.1"/>
    <property type="molecule type" value="Genomic_DNA"/>
</dbReference>
<feature type="compositionally biased region" description="Polar residues" evidence="1">
    <location>
        <begin position="395"/>
        <end position="409"/>
    </location>
</feature>
<proteinExistence type="predicted"/>
<name>A0A0C9VDW9_SPHS4</name>